<keyword evidence="2" id="KW-0378">Hydrolase</keyword>
<dbReference type="InterPro" id="IPR001466">
    <property type="entry name" value="Beta-lactam-related"/>
</dbReference>
<reference evidence="2 3" key="1">
    <citation type="submission" date="2019-11" db="EMBL/GenBank/DDBJ databases">
        <title>Spirosoma endbachense sp. nov., isolated from a natural salt meadow.</title>
        <authorList>
            <person name="Rojas J."/>
            <person name="Ambika Manirajan B."/>
            <person name="Ratering S."/>
            <person name="Suarez C."/>
            <person name="Geissler-Plaum R."/>
            <person name="Schnell S."/>
        </authorList>
    </citation>
    <scope>NUCLEOTIDE SEQUENCE [LARGE SCALE GENOMIC DNA]</scope>
    <source>
        <strain evidence="2 3">I-24</strain>
    </source>
</reference>
<dbReference type="InterPro" id="IPR012338">
    <property type="entry name" value="Beta-lactam/transpept-like"/>
</dbReference>
<keyword evidence="3" id="KW-1185">Reference proteome</keyword>
<organism evidence="2 3">
    <name type="scientific">Spirosoma endbachense</name>
    <dbReference type="NCBI Taxonomy" id="2666025"/>
    <lineage>
        <taxon>Bacteria</taxon>
        <taxon>Pseudomonadati</taxon>
        <taxon>Bacteroidota</taxon>
        <taxon>Cytophagia</taxon>
        <taxon>Cytophagales</taxon>
        <taxon>Cytophagaceae</taxon>
        <taxon>Spirosoma</taxon>
    </lineage>
</organism>
<evidence type="ECO:0000313" key="3">
    <source>
        <dbReference type="Proteomes" id="UP000464577"/>
    </source>
</evidence>
<dbReference type="SUPFAM" id="SSF56601">
    <property type="entry name" value="beta-lactamase/transpeptidase-like"/>
    <property type="match status" value="1"/>
</dbReference>
<dbReference type="InterPro" id="IPR050491">
    <property type="entry name" value="AmpC-like"/>
</dbReference>
<dbReference type="AlphaFoldDB" id="A0A6P1W550"/>
<sequence length="406" mass="45838">MAQSPFSKICMATYGICLSLKSSVHGNPVESHTITIMLKRIYSVLLLVVSPLVCCRAQQNVASIDSLLQVYYNRQELNGTILIAQHGKVILSRSYGMADVDKQRPLTSLTQFQIASVSKQFTAYAIMQLKATGKLQYDDNVQTYLPTFPYPNITIRHLLTHTSGLPDFWTQIRPKLDTSKSNGNADMLAYLAEHKLPLQAAPGTKWIYCDIGFDLLATLIERLSGMNYQAFLRKYLFEPASMNDTEALLVTDIRRIKAKNLATGYLRRNNTLKPAHLEPDQNFVFYLGDFYGDGSVISTTGDLKKWDDALSNYKLLPKAIQDEAFRPARTPDGQLIEFRSGTTYGFGWFLRQHPVLGQQIMHSGGQPGFQTWFARFPDKQLCVVICMNVESKKLDEITKGILFHLQ</sequence>
<dbReference type="PANTHER" id="PTHR46825:SF9">
    <property type="entry name" value="BETA-LACTAMASE-RELATED DOMAIN-CONTAINING PROTEIN"/>
    <property type="match status" value="1"/>
</dbReference>
<dbReference type="Gene3D" id="3.40.710.10">
    <property type="entry name" value="DD-peptidase/beta-lactamase superfamily"/>
    <property type="match status" value="1"/>
</dbReference>
<dbReference type="Pfam" id="PF00144">
    <property type="entry name" value="Beta-lactamase"/>
    <property type="match status" value="1"/>
</dbReference>
<gene>
    <name evidence="2" type="ORF">GJR95_30910</name>
</gene>
<evidence type="ECO:0000313" key="2">
    <source>
        <dbReference type="EMBL" id="QHV99149.1"/>
    </source>
</evidence>
<dbReference type="GO" id="GO:0016787">
    <property type="term" value="F:hydrolase activity"/>
    <property type="evidence" value="ECO:0007669"/>
    <property type="project" value="UniProtKB-KW"/>
</dbReference>
<dbReference type="KEGG" id="senf:GJR95_30910"/>
<dbReference type="PANTHER" id="PTHR46825">
    <property type="entry name" value="D-ALANYL-D-ALANINE-CARBOXYPEPTIDASE/ENDOPEPTIDASE AMPH"/>
    <property type="match status" value="1"/>
</dbReference>
<name>A0A6P1W550_9BACT</name>
<feature type="domain" description="Beta-lactamase-related" evidence="1">
    <location>
        <begin position="79"/>
        <end position="392"/>
    </location>
</feature>
<proteinExistence type="predicted"/>
<protein>
    <submittedName>
        <fullName evidence="2">Serine hydrolase</fullName>
    </submittedName>
</protein>
<accession>A0A6P1W550</accession>
<evidence type="ECO:0000259" key="1">
    <source>
        <dbReference type="Pfam" id="PF00144"/>
    </source>
</evidence>
<dbReference type="EMBL" id="CP045997">
    <property type="protein sequence ID" value="QHV99149.1"/>
    <property type="molecule type" value="Genomic_DNA"/>
</dbReference>
<dbReference type="Proteomes" id="UP000464577">
    <property type="component" value="Chromosome"/>
</dbReference>